<dbReference type="OrthoDB" id="8630092at2"/>
<dbReference type="InterPro" id="IPR005064">
    <property type="entry name" value="BUG"/>
</dbReference>
<dbReference type="AlphaFoldDB" id="A0A1W1Y3C1"/>
<sequence>MQTKLYRRSTQILQNLLLTSSILSGMVFAQSNYPNHTIQVTMPLQAGSAVDVLMRPFSQKMSEVLGQSMIIENITGGAGLIGANKVAQANPDGYVLGAFNDSILNMVPNLYKKVDYDPLTSFTGISQIAGITFVLVANPNFKPNNIKQLIEYAKANPGKLDYASGGNGSPQHIGMEMLRQMTGAPLVHIPYKGAAAPVTDVMAGQVPMMISALAVVLPHIKAGKLKAIAITSSKRSLLLPDVPTVAETVPGYELMAWAALVAPKGTPNDVINKLNDAITQVLKDPKMKEQIIAQGFELVPTGQAAYNQANKDGFNRMRKIIKDGGISLD</sequence>
<evidence type="ECO:0000256" key="1">
    <source>
        <dbReference type="ARBA" id="ARBA00006987"/>
    </source>
</evidence>
<name>A0A1W1Y3C1_9BURK</name>
<dbReference type="PIRSF" id="PIRSF017082">
    <property type="entry name" value="YflP"/>
    <property type="match status" value="1"/>
</dbReference>
<gene>
    <name evidence="3" type="ORF">SAMN06296008_101225</name>
</gene>
<keyword evidence="3" id="KW-0675">Receptor</keyword>
<keyword evidence="4" id="KW-1185">Reference proteome</keyword>
<proteinExistence type="inferred from homology"/>
<accession>A0A1W1Y3C1</accession>
<dbReference type="STRING" id="1938817.SAMN06296008_101225"/>
<evidence type="ECO:0000256" key="2">
    <source>
        <dbReference type="SAM" id="SignalP"/>
    </source>
</evidence>
<evidence type="ECO:0000313" key="4">
    <source>
        <dbReference type="Proteomes" id="UP000192708"/>
    </source>
</evidence>
<dbReference type="RefSeq" id="WP_084282017.1">
    <property type="nucleotide sequence ID" value="NZ_FWXJ01000001.1"/>
</dbReference>
<protein>
    <submittedName>
        <fullName evidence="3">Tripartite-type tricarboxylate transporter, receptor component TctC</fullName>
    </submittedName>
</protein>
<dbReference type="Gene3D" id="3.40.190.10">
    <property type="entry name" value="Periplasmic binding protein-like II"/>
    <property type="match status" value="1"/>
</dbReference>
<dbReference type="Pfam" id="PF03401">
    <property type="entry name" value="TctC"/>
    <property type="match status" value="1"/>
</dbReference>
<dbReference type="EMBL" id="FWXJ01000001">
    <property type="protein sequence ID" value="SMC30614.1"/>
    <property type="molecule type" value="Genomic_DNA"/>
</dbReference>
<dbReference type="SUPFAM" id="SSF53850">
    <property type="entry name" value="Periplasmic binding protein-like II"/>
    <property type="match status" value="1"/>
</dbReference>
<dbReference type="Proteomes" id="UP000192708">
    <property type="component" value="Unassembled WGS sequence"/>
</dbReference>
<feature type="signal peptide" evidence="2">
    <location>
        <begin position="1"/>
        <end position="29"/>
    </location>
</feature>
<reference evidence="3 4" key="1">
    <citation type="submission" date="2017-04" db="EMBL/GenBank/DDBJ databases">
        <authorList>
            <person name="Afonso C.L."/>
            <person name="Miller P.J."/>
            <person name="Scott M.A."/>
            <person name="Spackman E."/>
            <person name="Goraichik I."/>
            <person name="Dimitrov K.M."/>
            <person name="Suarez D.L."/>
            <person name="Swayne D.E."/>
        </authorList>
    </citation>
    <scope>NUCLEOTIDE SEQUENCE [LARGE SCALE GENOMIC DNA]</scope>
    <source>
        <strain evidence="3 4">VK13</strain>
    </source>
</reference>
<feature type="chain" id="PRO_5012664331" evidence="2">
    <location>
        <begin position="30"/>
        <end position="329"/>
    </location>
</feature>
<dbReference type="InterPro" id="IPR042100">
    <property type="entry name" value="Bug_dom1"/>
</dbReference>
<keyword evidence="2" id="KW-0732">Signal</keyword>
<dbReference type="Gene3D" id="3.40.190.150">
    <property type="entry name" value="Bordetella uptake gene, domain 1"/>
    <property type="match status" value="1"/>
</dbReference>
<evidence type="ECO:0000313" key="3">
    <source>
        <dbReference type="EMBL" id="SMC30614.1"/>
    </source>
</evidence>
<comment type="similarity">
    <text evidence="1">Belongs to the UPF0065 (bug) family.</text>
</comment>
<dbReference type="PANTHER" id="PTHR42928:SF5">
    <property type="entry name" value="BLR1237 PROTEIN"/>
    <property type="match status" value="1"/>
</dbReference>
<dbReference type="PANTHER" id="PTHR42928">
    <property type="entry name" value="TRICARBOXYLATE-BINDING PROTEIN"/>
    <property type="match status" value="1"/>
</dbReference>
<organism evidence="3 4">
    <name type="scientific">Polynucleobacter kasalickyi</name>
    <dbReference type="NCBI Taxonomy" id="1938817"/>
    <lineage>
        <taxon>Bacteria</taxon>
        <taxon>Pseudomonadati</taxon>
        <taxon>Pseudomonadota</taxon>
        <taxon>Betaproteobacteria</taxon>
        <taxon>Burkholderiales</taxon>
        <taxon>Burkholderiaceae</taxon>
        <taxon>Polynucleobacter</taxon>
    </lineage>
</organism>
<dbReference type="CDD" id="cd07012">
    <property type="entry name" value="PBP2_Bug_TTT"/>
    <property type="match status" value="1"/>
</dbReference>